<organism evidence="1 2">
    <name type="scientific">Peteryoungia algae</name>
    <dbReference type="NCBI Taxonomy" id="2919917"/>
    <lineage>
        <taxon>Bacteria</taxon>
        <taxon>Pseudomonadati</taxon>
        <taxon>Pseudomonadota</taxon>
        <taxon>Alphaproteobacteria</taxon>
        <taxon>Hyphomicrobiales</taxon>
        <taxon>Rhizobiaceae</taxon>
        <taxon>Peteryoungia</taxon>
    </lineage>
</organism>
<dbReference type="Proteomes" id="UP001522662">
    <property type="component" value="Unassembled WGS sequence"/>
</dbReference>
<name>A0ABT0D020_9HYPH</name>
<accession>A0ABT0D020</accession>
<proteinExistence type="predicted"/>
<keyword evidence="1" id="KW-0614">Plasmid</keyword>
<comment type="caution">
    <text evidence="1">The sequence shown here is derived from an EMBL/GenBank/DDBJ whole genome shotgun (WGS) entry which is preliminary data.</text>
</comment>
<gene>
    <name evidence="1" type="ORF">MKJ03_10320</name>
</gene>
<geneLocation type="plasmid" evidence="1">
    <name>unnamed</name>
</geneLocation>
<evidence type="ECO:0000313" key="1">
    <source>
        <dbReference type="EMBL" id="MCJ8238725.1"/>
    </source>
</evidence>
<sequence>MSFRLPAMVSRTVRDVMICVWLSIVALSTSGDVALSFSTSSTASFCGSK</sequence>
<evidence type="ECO:0000313" key="2">
    <source>
        <dbReference type="Proteomes" id="UP001522662"/>
    </source>
</evidence>
<dbReference type="RefSeq" id="WP_245136520.1">
    <property type="nucleotide sequence ID" value="NZ_CP128477.1"/>
</dbReference>
<dbReference type="EMBL" id="JALAYX010000002">
    <property type="protein sequence ID" value="MCJ8238725.1"/>
    <property type="molecule type" value="Genomic_DNA"/>
</dbReference>
<reference evidence="1 2" key="1">
    <citation type="submission" date="2022-03" db="EMBL/GenBank/DDBJ databases">
        <title>Rhizobium SSM4.3 sp. nov., isolated from Sediment (Gouqi Island).</title>
        <authorList>
            <person name="Chen G."/>
        </authorList>
    </citation>
    <scope>NUCLEOTIDE SEQUENCE [LARGE SCALE GENOMIC DNA]</scope>
    <source>
        <strain evidence="1 2">SSM4.3</strain>
        <plasmid evidence="1">unnamed</plasmid>
    </source>
</reference>
<keyword evidence="2" id="KW-1185">Reference proteome</keyword>
<protein>
    <submittedName>
        <fullName evidence="1">Uncharacterized protein</fullName>
    </submittedName>
</protein>